<organism evidence="1 2">
    <name type="scientific">Hephaestia caeni</name>
    <dbReference type="NCBI Taxonomy" id="645617"/>
    <lineage>
        <taxon>Bacteria</taxon>
        <taxon>Pseudomonadati</taxon>
        <taxon>Pseudomonadota</taxon>
        <taxon>Alphaproteobacteria</taxon>
        <taxon>Sphingomonadales</taxon>
        <taxon>Sphingomonadaceae</taxon>
        <taxon>Hephaestia</taxon>
    </lineage>
</organism>
<name>A0A397NJW7_9SPHN</name>
<dbReference type="GO" id="GO:0004601">
    <property type="term" value="F:peroxidase activity"/>
    <property type="evidence" value="ECO:0007669"/>
    <property type="project" value="InterPro"/>
</dbReference>
<comment type="caution">
    <text evidence="1">The sequence shown here is derived from an EMBL/GenBank/DDBJ whole genome shotgun (WGS) entry which is preliminary data.</text>
</comment>
<dbReference type="SUPFAM" id="SSF82784">
    <property type="entry name" value="OsmC-like"/>
    <property type="match status" value="1"/>
</dbReference>
<dbReference type="InterPro" id="IPR015946">
    <property type="entry name" value="KH_dom-like_a/b"/>
</dbReference>
<dbReference type="PANTHER" id="PTHR42830:SF1">
    <property type="entry name" value="OSMOTICALLY INDUCIBLE FAMILY PROTEIN"/>
    <property type="match status" value="1"/>
</dbReference>
<dbReference type="AlphaFoldDB" id="A0A397NJW7"/>
<evidence type="ECO:0000313" key="1">
    <source>
        <dbReference type="EMBL" id="RIA37830.1"/>
    </source>
</evidence>
<sequence length="144" mass="15117">MSITRRASARYEGLGKDGKGHVSTGSGVLADQPYGFTTRFEEEPGTNPEELIAAAHASCFTMALSFGLAKAGFADGTLETTAKVALDKDGDGFKVTRSDLTLKASVPGIDEARFAEIARGAEKNCPISKVLNAEISLDYQLNGG</sequence>
<dbReference type="PANTHER" id="PTHR42830">
    <property type="entry name" value="OSMOTICALLY INDUCIBLE FAMILY PROTEIN"/>
    <property type="match status" value="1"/>
</dbReference>
<dbReference type="InterPro" id="IPR003718">
    <property type="entry name" value="OsmC/Ohr_fam"/>
</dbReference>
<dbReference type="InterPro" id="IPR036102">
    <property type="entry name" value="OsmC/Ohrsf"/>
</dbReference>
<dbReference type="GO" id="GO:0006979">
    <property type="term" value="P:response to oxidative stress"/>
    <property type="evidence" value="ECO:0007669"/>
    <property type="project" value="InterPro"/>
</dbReference>
<accession>A0A397NJW7</accession>
<dbReference type="NCBIfam" id="TIGR03562">
    <property type="entry name" value="osmo_induc_OsmC"/>
    <property type="match status" value="1"/>
</dbReference>
<reference evidence="1 2" key="1">
    <citation type="submission" date="2018-08" db="EMBL/GenBank/DDBJ databases">
        <title>Genomic Encyclopedia of Type Strains, Phase IV (KMG-IV): sequencing the most valuable type-strain genomes for metagenomic binning, comparative biology and taxonomic classification.</title>
        <authorList>
            <person name="Goeker M."/>
        </authorList>
    </citation>
    <scope>NUCLEOTIDE SEQUENCE [LARGE SCALE GENOMIC DNA]</scope>
    <source>
        <strain evidence="1 2">DSM 25527</strain>
    </source>
</reference>
<keyword evidence="2" id="KW-1185">Reference proteome</keyword>
<proteinExistence type="predicted"/>
<dbReference type="OrthoDB" id="9807532at2"/>
<dbReference type="Proteomes" id="UP000266568">
    <property type="component" value="Unassembled WGS sequence"/>
</dbReference>
<evidence type="ECO:0000313" key="2">
    <source>
        <dbReference type="Proteomes" id="UP000266568"/>
    </source>
</evidence>
<dbReference type="RefSeq" id="WP_119037085.1">
    <property type="nucleotide sequence ID" value="NZ_QXDC01000004.1"/>
</dbReference>
<dbReference type="InterPro" id="IPR052707">
    <property type="entry name" value="OsmC_Ohr_Peroxiredoxin"/>
</dbReference>
<dbReference type="Pfam" id="PF02566">
    <property type="entry name" value="OsmC"/>
    <property type="match status" value="1"/>
</dbReference>
<dbReference type="EMBL" id="QXDC01000004">
    <property type="protein sequence ID" value="RIA37830.1"/>
    <property type="molecule type" value="Genomic_DNA"/>
</dbReference>
<gene>
    <name evidence="1" type="ORF">DFR49_3718</name>
</gene>
<protein>
    <submittedName>
        <fullName evidence="1">Osmotically inducible protein OsmC</fullName>
    </submittedName>
</protein>
<dbReference type="InterPro" id="IPR019904">
    <property type="entry name" value="Peroxiredoxin_OsmC"/>
</dbReference>
<dbReference type="Gene3D" id="3.30.300.20">
    <property type="match status" value="1"/>
</dbReference>